<name>A0A815XG77_9BILA</name>
<comment type="caution">
    <text evidence="3">The sequence shown here is derived from an EMBL/GenBank/DDBJ whole genome shotgun (WGS) entry which is preliminary data.</text>
</comment>
<evidence type="ECO:0000313" key="2">
    <source>
        <dbReference type="EMBL" id="CAF1310746.1"/>
    </source>
</evidence>
<dbReference type="Proteomes" id="UP000677228">
    <property type="component" value="Unassembled WGS sequence"/>
</dbReference>
<evidence type="ECO:0000313" key="3">
    <source>
        <dbReference type="EMBL" id="CAF1557014.1"/>
    </source>
</evidence>
<accession>A0A815XG77</accession>
<gene>
    <name evidence="3" type="ORF">GPM918_LOCUS39537</name>
    <name evidence="2" type="ORF">OVA965_LOCUS28968</name>
    <name evidence="5" type="ORF">SRO942_LOCUS40419</name>
    <name evidence="4" type="ORF">TMI583_LOCUS29732</name>
</gene>
<dbReference type="EMBL" id="CAJNOQ010027874">
    <property type="protein sequence ID" value="CAF1557014.1"/>
    <property type="molecule type" value="Genomic_DNA"/>
</dbReference>
<feature type="region of interest" description="Disordered" evidence="1">
    <location>
        <begin position="27"/>
        <end position="55"/>
    </location>
</feature>
<feature type="compositionally biased region" description="Basic and acidic residues" evidence="1">
    <location>
        <begin position="28"/>
        <end position="55"/>
    </location>
</feature>
<proteinExistence type="predicted"/>
<evidence type="ECO:0000313" key="4">
    <source>
        <dbReference type="EMBL" id="CAF4118578.1"/>
    </source>
</evidence>
<dbReference type="AlphaFoldDB" id="A0A815XG77"/>
<dbReference type="Proteomes" id="UP000682733">
    <property type="component" value="Unassembled WGS sequence"/>
</dbReference>
<dbReference type="EMBL" id="CAJOBC010093593">
    <property type="protein sequence ID" value="CAF4418230.1"/>
    <property type="molecule type" value="Genomic_DNA"/>
</dbReference>
<protein>
    <submittedName>
        <fullName evidence="3">Uncharacterized protein</fullName>
    </submittedName>
</protein>
<keyword evidence="6" id="KW-1185">Reference proteome</keyword>
<dbReference type="EMBL" id="CAJOBA010041671">
    <property type="protein sequence ID" value="CAF4118578.1"/>
    <property type="molecule type" value="Genomic_DNA"/>
</dbReference>
<evidence type="ECO:0000256" key="1">
    <source>
        <dbReference type="SAM" id="MobiDB-lite"/>
    </source>
</evidence>
<dbReference type="Proteomes" id="UP000663829">
    <property type="component" value="Unassembled WGS sequence"/>
</dbReference>
<dbReference type="Proteomes" id="UP000681722">
    <property type="component" value="Unassembled WGS sequence"/>
</dbReference>
<reference evidence="3" key="1">
    <citation type="submission" date="2021-02" db="EMBL/GenBank/DDBJ databases">
        <authorList>
            <person name="Nowell W R."/>
        </authorList>
    </citation>
    <scope>NUCLEOTIDE SEQUENCE</scope>
</reference>
<dbReference type="EMBL" id="CAJNOK010020083">
    <property type="protein sequence ID" value="CAF1310746.1"/>
    <property type="molecule type" value="Genomic_DNA"/>
</dbReference>
<sequence>MIANDKEKLNEHWNEFESAATLSFARSCIDKEKPETSEEEPMPKHESDLDKVDTNQKTNEELKRIQFELQKLNANRMMAGEQLPKSIHSFERGDTVFAIRYTNDSEKAGKKGIKIAQPELHRFFHQYG</sequence>
<evidence type="ECO:0000313" key="6">
    <source>
        <dbReference type="Proteomes" id="UP000663829"/>
    </source>
</evidence>
<evidence type="ECO:0000313" key="5">
    <source>
        <dbReference type="EMBL" id="CAF4418230.1"/>
    </source>
</evidence>
<organism evidence="3 6">
    <name type="scientific">Didymodactylos carnosus</name>
    <dbReference type="NCBI Taxonomy" id="1234261"/>
    <lineage>
        <taxon>Eukaryota</taxon>
        <taxon>Metazoa</taxon>
        <taxon>Spiralia</taxon>
        <taxon>Gnathifera</taxon>
        <taxon>Rotifera</taxon>
        <taxon>Eurotatoria</taxon>
        <taxon>Bdelloidea</taxon>
        <taxon>Philodinida</taxon>
        <taxon>Philodinidae</taxon>
        <taxon>Didymodactylos</taxon>
    </lineage>
</organism>